<dbReference type="EMBL" id="KX643372">
    <property type="protein sequence ID" value="AOC55278.1"/>
    <property type="molecule type" value="Genomic_DNA"/>
</dbReference>
<feature type="region of interest" description="Disordered" evidence="1">
    <location>
        <begin position="110"/>
        <end position="130"/>
    </location>
</feature>
<evidence type="ECO:0000313" key="3">
    <source>
        <dbReference type="Proteomes" id="UP000131472"/>
    </source>
</evidence>
<feature type="compositionally biased region" description="Polar residues" evidence="1">
    <location>
        <begin position="116"/>
        <end position="130"/>
    </location>
</feature>
<dbReference type="KEGG" id="vg:28619804"/>
<name>A0A1B2RWA7_9PAPI</name>
<evidence type="ECO:0000256" key="1">
    <source>
        <dbReference type="SAM" id="MobiDB-lite"/>
    </source>
</evidence>
<dbReference type="RefSeq" id="YP_009272703.1">
    <property type="nucleotide sequence ID" value="NC_030839.1"/>
</dbReference>
<reference evidence="2" key="1">
    <citation type="journal article" date="2016" name="J. Virol.">
        <title>Concurrence of Iridovirus, Polyomavirus, and a Unique Member of a New Group of Fish Papillomaviruses in Lymphocystis Disease-Affected Gilthead Sea Bream.</title>
        <authorList>
            <person name="Lopez-Bueno A."/>
            <person name="Mavian C."/>
            <person name="Labella A.M."/>
            <person name="Castro D."/>
            <person name="Borrego J.J."/>
            <person name="Alcami A."/>
            <person name="Alejo A."/>
        </authorList>
    </citation>
    <scope>NUCLEOTIDE SEQUENCE [LARGE SCALE GENOMIC DNA]</scope>
    <source>
        <strain evidence="2">SA9pv</strain>
    </source>
</reference>
<feature type="region of interest" description="Disordered" evidence="1">
    <location>
        <begin position="295"/>
        <end position="339"/>
    </location>
</feature>
<protein>
    <submittedName>
        <fullName evidence="2">L2</fullName>
    </submittedName>
</protein>
<dbReference type="Proteomes" id="UP000131472">
    <property type="component" value="Genome"/>
</dbReference>
<proteinExistence type="predicted"/>
<keyword evidence="3" id="KW-1185">Reference proteome</keyword>
<dbReference type="GeneID" id="28619804"/>
<organism evidence="2">
    <name type="scientific">Sparus aurata papillomavirus 1</name>
    <dbReference type="NCBI Taxonomy" id="1885928"/>
    <lineage>
        <taxon>Viruses</taxon>
        <taxon>Monodnaviria</taxon>
        <taxon>Shotokuvirae</taxon>
        <taxon>Cossaviricota</taxon>
        <taxon>Papovaviricetes</taxon>
        <taxon>Zurhausenvirales</taxon>
        <taxon>Papillomaviridae</taxon>
        <taxon>Secondpapillomavirinae</taxon>
        <taxon>Alefpapillomavirus</taxon>
        <taxon>Alefpapillomavirus 1</taxon>
    </lineage>
</organism>
<accession>A0A1B2RWA7</accession>
<sequence length="358" mass="40641">MTKDKVAHFQWNPETQRWEVHQEQEGWGEKFTKIFAGLVYFGGLGISAGEAVASAGTDGLPIAEEIPLHAIDSSSIFNSMHSTDVSIETTLDPVIEETIVDVHPDSSVVFSGHEPMTSTPIRVNSGRPNINRQPAVYEGEFSLEPEVEVSTRGTGREHEVVYVKNVPKASTRSGNFMKNLIYRPVSRIGTEIEMEPLIPEVTEVSDFNPLEGSSETLDLENPQWRPRDGTNWGRWKRGNWSYGFSRTGRGFHLRYKTQPVKWVKGKVHVFENGKWSPKEIPKTIVWTIKETQEQGVLDTSTPRRKRQTTPLKPGRKTITPSPYVPIPTEPHKKGKPIHVHRKRRCIKRRGKRCVKYSL</sequence>
<evidence type="ECO:0000313" key="2">
    <source>
        <dbReference type="EMBL" id="AOC55278.1"/>
    </source>
</evidence>